<evidence type="ECO:0000313" key="3">
    <source>
        <dbReference type="Proteomes" id="UP001148838"/>
    </source>
</evidence>
<dbReference type="InterPro" id="IPR019176">
    <property type="entry name" value="Cytochrome_B561-rel"/>
</dbReference>
<dbReference type="EMBL" id="JAJSOF020000005">
    <property type="protein sequence ID" value="KAJ4448217.1"/>
    <property type="molecule type" value="Genomic_DNA"/>
</dbReference>
<keyword evidence="3" id="KW-1185">Reference proteome</keyword>
<reference evidence="2 3" key="1">
    <citation type="journal article" date="2022" name="Allergy">
        <title>Genome assembly and annotation of Periplaneta americana reveal a comprehensive cockroach allergen profile.</title>
        <authorList>
            <person name="Wang L."/>
            <person name="Xiong Q."/>
            <person name="Saelim N."/>
            <person name="Wang L."/>
            <person name="Nong W."/>
            <person name="Wan A.T."/>
            <person name="Shi M."/>
            <person name="Liu X."/>
            <person name="Cao Q."/>
            <person name="Hui J.H.L."/>
            <person name="Sookrung N."/>
            <person name="Leung T.F."/>
            <person name="Tungtrongchitr A."/>
            <person name="Tsui S.K.W."/>
        </authorList>
    </citation>
    <scope>NUCLEOTIDE SEQUENCE [LARGE SCALE GENOMIC DNA]</scope>
    <source>
        <strain evidence="2">PWHHKU_190912</strain>
    </source>
</reference>
<protein>
    <recommendedName>
        <fullName evidence="4">Transmembrane protein 209</fullName>
    </recommendedName>
</protein>
<comment type="caution">
    <text evidence="2">The sequence shown here is derived from an EMBL/GenBank/DDBJ whole genome shotgun (WGS) entry which is preliminary data.</text>
</comment>
<dbReference type="PANTHER" id="PTHR21780:SF0">
    <property type="entry name" value="TRANSMEMBRANE PROTEIN 209"/>
    <property type="match status" value="1"/>
</dbReference>
<dbReference type="Pfam" id="PF09786">
    <property type="entry name" value="CytochromB561_N"/>
    <property type="match status" value="2"/>
</dbReference>
<dbReference type="Proteomes" id="UP001148838">
    <property type="component" value="Unassembled WGS sequence"/>
</dbReference>
<evidence type="ECO:0008006" key="4">
    <source>
        <dbReference type="Google" id="ProtNLM"/>
    </source>
</evidence>
<dbReference type="PANTHER" id="PTHR21780">
    <property type="entry name" value="TRANSMEMBRANE PROTEIN 209"/>
    <property type="match status" value="1"/>
</dbReference>
<keyword evidence="1" id="KW-0472">Membrane</keyword>
<organism evidence="2 3">
    <name type="scientific">Periplaneta americana</name>
    <name type="common">American cockroach</name>
    <name type="synonym">Blatta americana</name>
    <dbReference type="NCBI Taxonomy" id="6978"/>
    <lineage>
        <taxon>Eukaryota</taxon>
        <taxon>Metazoa</taxon>
        <taxon>Ecdysozoa</taxon>
        <taxon>Arthropoda</taxon>
        <taxon>Hexapoda</taxon>
        <taxon>Insecta</taxon>
        <taxon>Pterygota</taxon>
        <taxon>Neoptera</taxon>
        <taxon>Polyneoptera</taxon>
        <taxon>Dictyoptera</taxon>
        <taxon>Blattodea</taxon>
        <taxon>Blattoidea</taxon>
        <taxon>Blattidae</taxon>
        <taxon>Blattinae</taxon>
        <taxon>Periplaneta</taxon>
    </lineage>
</organism>
<sequence length="618" mass="69385">MNYRGGRVQTPVLDRTLQVTQETHKTRHSLMWGCVNAILLAVVLYDVIYTCPMYTATMIYVEWVIALVLALNMAYHFGLYLRRSFYLEPVILTPNQKKLMGISDSGILSVMLTESVEHSNGLASDERALSLQIHTSKSLLLLQDIGFFLGMTSGNYTMSSPSWIYYQGSPSGGLSMSHNRCQQTSPSSPMTQMSNISSVDFIESEHSLSQYLRDFENFEKTAAVGNFRFAHLQLFFMESTADKINKFLGVLEKKKNNAENFYTQTRVNFEAESVLGQSVEQPSNLLSSFWSHPATRTAAEVPPMLRRCSYQLASPTTVPTTGSPGIQADDTGSLSSSLYQSQDVWRRVRVNPTVLTQWNANLRMHCLLWQWISQTILDRLVKEIEAVDEALQRHGLADVRVGSVGLERLKKTAQILQVAQNIPTLMSLVPFLDLTSNQEYLVTRIKGIPVLPCVSYPMIIISIKINMVSHCVAELAKGGCMSEYRWNGGGSMHNKDWEEHLPTDAAIVMHLFATYLDSQLPPLPQNPDGRPFTSQHFAKTPDKPPQGKNTLAIYQVQINPPHYVLLEGEDTLEVAKGRNNLFHTLLLFLHQVKTKEHGMLGRVNLGPSGVNLLWVIQT</sequence>
<gene>
    <name evidence="2" type="ORF">ANN_10231</name>
</gene>
<keyword evidence="1" id="KW-1133">Transmembrane helix</keyword>
<keyword evidence="1" id="KW-0812">Transmembrane</keyword>
<accession>A0ABQ8TR85</accession>
<proteinExistence type="predicted"/>
<name>A0ABQ8TR85_PERAM</name>
<feature type="transmembrane region" description="Helical" evidence="1">
    <location>
        <begin position="60"/>
        <end position="81"/>
    </location>
</feature>
<evidence type="ECO:0000313" key="2">
    <source>
        <dbReference type="EMBL" id="KAJ4448217.1"/>
    </source>
</evidence>
<feature type="transmembrane region" description="Helical" evidence="1">
    <location>
        <begin position="30"/>
        <end position="48"/>
    </location>
</feature>
<evidence type="ECO:0000256" key="1">
    <source>
        <dbReference type="SAM" id="Phobius"/>
    </source>
</evidence>